<dbReference type="Proteomes" id="UP001501612">
    <property type="component" value="Unassembled WGS sequence"/>
</dbReference>
<accession>A0ABN2NYI0</accession>
<proteinExistence type="predicted"/>
<protein>
    <submittedName>
        <fullName evidence="1">Uncharacterized protein</fullName>
    </submittedName>
</protein>
<name>A0ABN2NYI0_9ACTN</name>
<evidence type="ECO:0000313" key="1">
    <source>
        <dbReference type="EMBL" id="GAA1907016.1"/>
    </source>
</evidence>
<dbReference type="RefSeq" id="WP_344003177.1">
    <property type="nucleotide sequence ID" value="NZ_BAAAMY010000001.1"/>
</dbReference>
<gene>
    <name evidence="1" type="ORF">GCM10009737_04750</name>
</gene>
<sequence length="201" mass="21429">MTDRQRFAGAIAGVGSTSGTRVVVGRWDDGPWGRFADVMVETAEGERVLLAPTARVRDFVTATYTFDAVRLEPVSVTGGPRAWQVRTPSLTLDLLVGGRTALGVLLRGVPTRLAAAPAWCTLTDPVARVVMRGVRTRGTARHGRREYYGATDVHAITGLEGELDGVDLGALAPVDPPCRFGFSSTPRRPSVTSVVTTVETP</sequence>
<keyword evidence="2" id="KW-1185">Reference proteome</keyword>
<dbReference type="EMBL" id="BAAAMY010000001">
    <property type="protein sequence ID" value="GAA1907016.1"/>
    <property type="molecule type" value="Genomic_DNA"/>
</dbReference>
<comment type="caution">
    <text evidence="1">The sequence shown here is derived from an EMBL/GenBank/DDBJ whole genome shotgun (WGS) entry which is preliminary data.</text>
</comment>
<evidence type="ECO:0000313" key="2">
    <source>
        <dbReference type="Proteomes" id="UP001501612"/>
    </source>
</evidence>
<organism evidence="1 2">
    <name type="scientific">Nocardioides lentus</name>
    <dbReference type="NCBI Taxonomy" id="338077"/>
    <lineage>
        <taxon>Bacteria</taxon>
        <taxon>Bacillati</taxon>
        <taxon>Actinomycetota</taxon>
        <taxon>Actinomycetes</taxon>
        <taxon>Propionibacteriales</taxon>
        <taxon>Nocardioidaceae</taxon>
        <taxon>Nocardioides</taxon>
    </lineage>
</organism>
<reference evidence="1 2" key="1">
    <citation type="journal article" date="2019" name="Int. J. Syst. Evol. Microbiol.">
        <title>The Global Catalogue of Microorganisms (GCM) 10K type strain sequencing project: providing services to taxonomists for standard genome sequencing and annotation.</title>
        <authorList>
            <consortium name="The Broad Institute Genomics Platform"/>
            <consortium name="The Broad Institute Genome Sequencing Center for Infectious Disease"/>
            <person name="Wu L."/>
            <person name="Ma J."/>
        </authorList>
    </citation>
    <scope>NUCLEOTIDE SEQUENCE [LARGE SCALE GENOMIC DNA]</scope>
    <source>
        <strain evidence="1 2">JCM 14046</strain>
    </source>
</reference>